<dbReference type="GO" id="GO:0004721">
    <property type="term" value="F:phosphoprotein phosphatase activity"/>
    <property type="evidence" value="ECO:0007669"/>
    <property type="project" value="TreeGrafter"/>
</dbReference>
<evidence type="ECO:0000256" key="1">
    <source>
        <dbReference type="ARBA" id="ARBA00000085"/>
    </source>
</evidence>
<keyword evidence="10" id="KW-0472">Membrane</keyword>
<dbReference type="InterPro" id="IPR004358">
    <property type="entry name" value="Sig_transdc_His_kin-like_C"/>
</dbReference>
<dbReference type="SMART" id="SM00387">
    <property type="entry name" value="HATPase_c"/>
    <property type="match status" value="1"/>
</dbReference>
<evidence type="ECO:0000256" key="3">
    <source>
        <dbReference type="ARBA" id="ARBA00012438"/>
    </source>
</evidence>
<gene>
    <name evidence="12" type="ORF">GJB61_13270</name>
</gene>
<proteinExistence type="predicted"/>
<dbReference type="CDD" id="cd00075">
    <property type="entry name" value="HATPase"/>
    <property type="match status" value="1"/>
</dbReference>
<dbReference type="PANTHER" id="PTHR45453">
    <property type="entry name" value="PHOSPHATE REGULON SENSOR PROTEIN PHOR"/>
    <property type="match status" value="1"/>
</dbReference>
<evidence type="ECO:0000256" key="2">
    <source>
        <dbReference type="ARBA" id="ARBA00004370"/>
    </source>
</evidence>
<keyword evidence="8" id="KW-0067">ATP-binding</keyword>
<keyword evidence="13" id="KW-1185">Reference proteome</keyword>
<dbReference type="InterPro" id="IPR003594">
    <property type="entry name" value="HATPase_dom"/>
</dbReference>
<evidence type="ECO:0000313" key="13">
    <source>
        <dbReference type="Proteomes" id="UP000463051"/>
    </source>
</evidence>
<dbReference type="GO" id="GO:0016036">
    <property type="term" value="P:cellular response to phosphate starvation"/>
    <property type="evidence" value="ECO:0007669"/>
    <property type="project" value="TreeGrafter"/>
</dbReference>
<dbReference type="Pfam" id="PF02518">
    <property type="entry name" value="HATPase_c"/>
    <property type="match status" value="1"/>
</dbReference>
<evidence type="ECO:0000256" key="8">
    <source>
        <dbReference type="ARBA" id="ARBA00022840"/>
    </source>
</evidence>
<keyword evidence="10" id="KW-1133">Transmembrane helix</keyword>
<comment type="caution">
    <text evidence="12">The sequence shown here is derived from an EMBL/GenBank/DDBJ whole genome shotgun (WGS) entry which is preliminary data.</text>
</comment>
<dbReference type="EC" id="2.7.13.3" evidence="3"/>
<dbReference type="Proteomes" id="UP000463051">
    <property type="component" value="Unassembled WGS sequence"/>
</dbReference>
<evidence type="ECO:0000256" key="6">
    <source>
        <dbReference type="ARBA" id="ARBA00022741"/>
    </source>
</evidence>
<evidence type="ECO:0000256" key="9">
    <source>
        <dbReference type="ARBA" id="ARBA00023012"/>
    </source>
</evidence>
<dbReference type="Pfam" id="PF00512">
    <property type="entry name" value="HisKA"/>
    <property type="match status" value="1"/>
</dbReference>
<organism evidence="12 13">
    <name type="scientific">Paenibacillus monticola</name>
    <dbReference type="NCBI Taxonomy" id="2666075"/>
    <lineage>
        <taxon>Bacteria</taxon>
        <taxon>Bacillati</taxon>
        <taxon>Bacillota</taxon>
        <taxon>Bacilli</taxon>
        <taxon>Bacillales</taxon>
        <taxon>Paenibacillaceae</taxon>
        <taxon>Paenibacillus</taxon>
    </lineage>
</organism>
<dbReference type="PRINTS" id="PR00344">
    <property type="entry name" value="BCTRLSENSOR"/>
</dbReference>
<protein>
    <recommendedName>
        <fullName evidence="3">histidine kinase</fullName>
        <ecNumber evidence="3">2.7.13.3</ecNumber>
    </recommendedName>
</protein>
<reference evidence="12 13" key="1">
    <citation type="submission" date="2019-11" db="EMBL/GenBank/DDBJ databases">
        <title>Paenibacillus monticola sp. nov., a novel PGPR strain isolated from mountain sample in China.</title>
        <authorList>
            <person name="Zhao Q."/>
            <person name="Li H.-P."/>
            <person name="Zhang J.-L."/>
        </authorList>
    </citation>
    <scope>NUCLEOTIDE SEQUENCE [LARGE SCALE GENOMIC DNA]</scope>
    <source>
        <strain evidence="12 13">LC-T2</strain>
    </source>
</reference>
<evidence type="ECO:0000313" key="12">
    <source>
        <dbReference type="EMBL" id="MRN53953.1"/>
    </source>
</evidence>
<evidence type="ECO:0000256" key="5">
    <source>
        <dbReference type="ARBA" id="ARBA00022679"/>
    </source>
</evidence>
<dbReference type="EMBL" id="WJXB01000004">
    <property type="protein sequence ID" value="MRN53953.1"/>
    <property type="molecule type" value="Genomic_DNA"/>
</dbReference>
<dbReference type="PANTHER" id="PTHR45453:SF1">
    <property type="entry name" value="PHOSPHATE REGULON SENSOR PROTEIN PHOR"/>
    <property type="match status" value="1"/>
</dbReference>
<dbReference type="InterPro" id="IPR036890">
    <property type="entry name" value="HATPase_C_sf"/>
</dbReference>
<keyword evidence="6" id="KW-0547">Nucleotide-binding</keyword>
<keyword evidence="7 12" id="KW-0418">Kinase</keyword>
<dbReference type="InterPro" id="IPR036097">
    <property type="entry name" value="HisK_dim/P_sf"/>
</dbReference>
<evidence type="ECO:0000256" key="4">
    <source>
        <dbReference type="ARBA" id="ARBA00022553"/>
    </source>
</evidence>
<accession>A0A7X2H5R3</accession>
<evidence type="ECO:0000259" key="11">
    <source>
        <dbReference type="PROSITE" id="PS50109"/>
    </source>
</evidence>
<dbReference type="GO" id="GO:0000155">
    <property type="term" value="F:phosphorelay sensor kinase activity"/>
    <property type="evidence" value="ECO:0007669"/>
    <property type="project" value="InterPro"/>
</dbReference>
<evidence type="ECO:0000256" key="10">
    <source>
        <dbReference type="SAM" id="Phobius"/>
    </source>
</evidence>
<comment type="catalytic activity">
    <reaction evidence="1">
        <text>ATP + protein L-histidine = ADP + protein N-phospho-L-histidine.</text>
        <dbReference type="EC" id="2.7.13.3"/>
    </reaction>
</comment>
<dbReference type="InterPro" id="IPR003661">
    <property type="entry name" value="HisK_dim/P_dom"/>
</dbReference>
<dbReference type="SUPFAM" id="SSF47384">
    <property type="entry name" value="Homodimeric domain of signal transducing histidine kinase"/>
    <property type="match status" value="1"/>
</dbReference>
<dbReference type="InterPro" id="IPR050351">
    <property type="entry name" value="BphY/WalK/GraS-like"/>
</dbReference>
<name>A0A7X2H5R3_9BACL</name>
<feature type="transmembrane region" description="Helical" evidence="10">
    <location>
        <begin position="24"/>
        <end position="43"/>
    </location>
</feature>
<sequence length="337" mass="38053">MAAGLAILTELIIPQEGDNQDLTVLISLFVIIVGFMIVSGWSLGRPLYYIIGWIDRLANGTYADSDAEQKIYASKEKKLKRPYHLYKELIIQLHTLSDVLEKSKQDRIQLDEMKREWIAGISHDLKTPLTYIKGYSSMMLSPQYDWTTEEKTKFLMEIEQKADHMQDLIGDLNLSFRLDEQQTPLKWEQTDLIEFVRRIVADVTNDPRAAGYNLSLETTGSHIETMLDVKLLQRALHNLILNAILHNPPGTNVTIHILQDTHLHIVIADDGKGMSEEGVDRLFDKYYRGTSTDILSEGTGLGMAIARQLVLAHGGDINVTSRLNEGTSISVTLPLHN</sequence>
<keyword evidence="9" id="KW-0902">Two-component regulatory system</keyword>
<comment type="subcellular location">
    <subcellularLocation>
        <location evidence="2">Membrane</location>
    </subcellularLocation>
</comment>
<dbReference type="GO" id="GO:0005524">
    <property type="term" value="F:ATP binding"/>
    <property type="evidence" value="ECO:0007669"/>
    <property type="project" value="UniProtKB-KW"/>
</dbReference>
<dbReference type="InterPro" id="IPR005467">
    <property type="entry name" value="His_kinase_dom"/>
</dbReference>
<dbReference type="Gene3D" id="1.10.287.130">
    <property type="match status" value="1"/>
</dbReference>
<dbReference type="PROSITE" id="PS50109">
    <property type="entry name" value="HIS_KIN"/>
    <property type="match status" value="1"/>
</dbReference>
<dbReference type="CDD" id="cd00082">
    <property type="entry name" value="HisKA"/>
    <property type="match status" value="1"/>
</dbReference>
<dbReference type="Gene3D" id="3.30.565.10">
    <property type="entry name" value="Histidine kinase-like ATPase, C-terminal domain"/>
    <property type="match status" value="1"/>
</dbReference>
<feature type="domain" description="Histidine kinase" evidence="11">
    <location>
        <begin position="120"/>
        <end position="337"/>
    </location>
</feature>
<dbReference type="SUPFAM" id="SSF55874">
    <property type="entry name" value="ATPase domain of HSP90 chaperone/DNA topoisomerase II/histidine kinase"/>
    <property type="match status" value="1"/>
</dbReference>
<keyword evidence="10" id="KW-0812">Transmembrane</keyword>
<keyword evidence="4" id="KW-0597">Phosphoprotein</keyword>
<keyword evidence="5" id="KW-0808">Transferase</keyword>
<dbReference type="SMART" id="SM00388">
    <property type="entry name" value="HisKA"/>
    <property type="match status" value="1"/>
</dbReference>
<dbReference type="GO" id="GO:0005886">
    <property type="term" value="C:plasma membrane"/>
    <property type="evidence" value="ECO:0007669"/>
    <property type="project" value="TreeGrafter"/>
</dbReference>
<dbReference type="AlphaFoldDB" id="A0A7X2H5R3"/>
<evidence type="ECO:0000256" key="7">
    <source>
        <dbReference type="ARBA" id="ARBA00022777"/>
    </source>
</evidence>